<dbReference type="EMBL" id="BAAANN010000010">
    <property type="protein sequence ID" value="GAA1957431.1"/>
    <property type="molecule type" value="Genomic_DNA"/>
</dbReference>
<dbReference type="Gene3D" id="3.40.50.2000">
    <property type="entry name" value="Glycogen Phosphorylase B"/>
    <property type="match status" value="2"/>
</dbReference>
<dbReference type="InterPro" id="IPR006326">
    <property type="entry name" value="UDPGT_MGT-like"/>
</dbReference>
<evidence type="ECO:0000313" key="5">
    <source>
        <dbReference type="Proteomes" id="UP001501116"/>
    </source>
</evidence>
<dbReference type="InterPro" id="IPR002213">
    <property type="entry name" value="UDP_glucos_trans"/>
</dbReference>
<reference evidence="5" key="1">
    <citation type="journal article" date="2019" name="Int. J. Syst. Evol. Microbiol.">
        <title>The Global Catalogue of Microorganisms (GCM) 10K type strain sequencing project: providing services to taxonomists for standard genome sequencing and annotation.</title>
        <authorList>
            <consortium name="The Broad Institute Genomics Platform"/>
            <consortium name="The Broad Institute Genome Sequencing Center for Infectious Disease"/>
            <person name="Wu L."/>
            <person name="Ma J."/>
        </authorList>
    </citation>
    <scope>NUCLEOTIDE SEQUENCE [LARGE SCALE GENOMIC DNA]</scope>
    <source>
        <strain evidence="5">JCM 14545</strain>
    </source>
</reference>
<keyword evidence="5" id="KW-1185">Reference proteome</keyword>
<dbReference type="InterPro" id="IPR050426">
    <property type="entry name" value="Glycosyltransferase_28"/>
</dbReference>
<dbReference type="SUPFAM" id="SSF53756">
    <property type="entry name" value="UDP-Glycosyltransferase/glycogen phosphorylase"/>
    <property type="match status" value="1"/>
</dbReference>
<dbReference type="PANTHER" id="PTHR48050">
    <property type="entry name" value="STEROL 3-BETA-GLUCOSYLTRANSFERASE"/>
    <property type="match status" value="1"/>
</dbReference>
<organism evidence="4 5">
    <name type="scientific">Amycolatopsis minnesotensis</name>
    <dbReference type="NCBI Taxonomy" id="337894"/>
    <lineage>
        <taxon>Bacteria</taxon>
        <taxon>Bacillati</taxon>
        <taxon>Actinomycetota</taxon>
        <taxon>Actinomycetes</taxon>
        <taxon>Pseudonocardiales</taxon>
        <taxon>Pseudonocardiaceae</taxon>
        <taxon>Amycolatopsis</taxon>
    </lineage>
</organism>
<feature type="domain" description="Erythromycin biosynthesis protein CIII-like C-terminal" evidence="3">
    <location>
        <begin position="260"/>
        <end position="388"/>
    </location>
</feature>
<dbReference type="Pfam" id="PF06722">
    <property type="entry name" value="EryCIII-like_C"/>
    <property type="match status" value="1"/>
</dbReference>
<evidence type="ECO:0000313" key="4">
    <source>
        <dbReference type="EMBL" id="GAA1957431.1"/>
    </source>
</evidence>
<keyword evidence="2" id="KW-0808">Transferase</keyword>
<dbReference type="PANTHER" id="PTHR48050:SF13">
    <property type="entry name" value="STEROL 3-BETA-GLUCOSYLTRANSFERASE UGT80A2"/>
    <property type="match status" value="1"/>
</dbReference>
<gene>
    <name evidence="4" type="ORF">GCM10009754_29440</name>
</gene>
<evidence type="ECO:0000256" key="2">
    <source>
        <dbReference type="ARBA" id="ARBA00022679"/>
    </source>
</evidence>
<dbReference type="NCBIfam" id="TIGR01426">
    <property type="entry name" value="MGT"/>
    <property type="match status" value="1"/>
</dbReference>
<comment type="caution">
    <text evidence="4">The sequence shown here is derived from an EMBL/GenBank/DDBJ whole genome shotgun (WGS) entry which is preliminary data.</text>
</comment>
<dbReference type="RefSeq" id="WP_344417912.1">
    <property type="nucleotide sequence ID" value="NZ_BAAANN010000010.1"/>
</dbReference>
<accession>A0ABP5C497</accession>
<proteinExistence type="inferred from homology"/>
<name>A0ABP5C497_9PSEU</name>
<evidence type="ECO:0000259" key="3">
    <source>
        <dbReference type="Pfam" id="PF06722"/>
    </source>
</evidence>
<dbReference type="Proteomes" id="UP001501116">
    <property type="component" value="Unassembled WGS sequence"/>
</dbReference>
<protein>
    <submittedName>
        <fullName evidence="4">Glycosyltransferase</fullName>
    </submittedName>
</protein>
<evidence type="ECO:0000256" key="1">
    <source>
        <dbReference type="ARBA" id="ARBA00009995"/>
    </source>
</evidence>
<sequence>MPRHVAFFCIPAYGHLNPILSVVEELVRRGHRVTCAATGEYADLVAATGAEVLRYDSILTPHLAPGTFTTLDADAAAWSRVLFLMECAAVTPVFERHFAGDVPDLVVYDLLMNGCGRALAAKWDRPSVQSTPVLASNDRFSLHDSILELSGVPAEHPANAEFAARAAEFLAAHGLSGRGADWAFGWEPESSMVFVSRSFQPFGDTFGDGHAFVGLCSADRDLGTAGAPAAAPATGKFALVTLGTMLNGRPELFRAAADAFGGTDWHAVLALGSGVRAGDLGAVAPNVEVRHWVPQLEVLAGASVSVCHGGVASVQQALSCGTRLVLVPSHPENRITAARVAELGLGSVIQPEEATGERIRAAAEEVSEDAALLGRVERMRDDILAAGGAVRAADELEAAELAVPR</sequence>
<dbReference type="CDD" id="cd03784">
    <property type="entry name" value="GT1_Gtf-like"/>
    <property type="match status" value="1"/>
</dbReference>
<comment type="similarity">
    <text evidence="1">Belongs to the UDP-glycosyltransferase family.</text>
</comment>
<dbReference type="InterPro" id="IPR010610">
    <property type="entry name" value="EryCIII-like_C"/>
</dbReference>